<feature type="domain" description="Outer membrane protein beta-barrel" evidence="3">
    <location>
        <begin position="5"/>
        <end position="177"/>
    </location>
</feature>
<dbReference type="EMBL" id="CP134145">
    <property type="protein sequence ID" value="WNC71168.1"/>
    <property type="molecule type" value="Genomic_DNA"/>
</dbReference>
<evidence type="ECO:0000256" key="2">
    <source>
        <dbReference type="SAM" id="SignalP"/>
    </source>
</evidence>
<dbReference type="SUPFAM" id="SSF56925">
    <property type="entry name" value="OMPA-like"/>
    <property type="match status" value="1"/>
</dbReference>
<proteinExistence type="predicted"/>
<dbReference type="RefSeq" id="WP_348390303.1">
    <property type="nucleotide sequence ID" value="NZ_CP134145.1"/>
</dbReference>
<protein>
    <submittedName>
        <fullName evidence="4">Outer membrane beta-barrel protein</fullName>
    </submittedName>
</protein>
<organism evidence="4 5">
    <name type="scientific">Thalassotalea psychrophila</name>
    <dbReference type="NCBI Taxonomy" id="3065647"/>
    <lineage>
        <taxon>Bacteria</taxon>
        <taxon>Pseudomonadati</taxon>
        <taxon>Pseudomonadota</taxon>
        <taxon>Gammaproteobacteria</taxon>
        <taxon>Alteromonadales</taxon>
        <taxon>Colwelliaceae</taxon>
        <taxon>Thalassotalea</taxon>
    </lineage>
</organism>
<gene>
    <name evidence="4" type="ORF">RGQ13_13690</name>
</gene>
<feature type="signal peptide" evidence="2">
    <location>
        <begin position="1"/>
        <end position="18"/>
    </location>
</feature>
<evidence type="ECO:0000256" key="1">
    <source>
        <dbReference type="ARBA" id="ARBA00022729"/>
    </source>
</evidence>
<feature type="chain" id="PRO_5047510319" evidence="2">
    <location>
        <begin position="19"/>
        <end position="177"/>
    </location>
</feature>
<dbReference type="InterPro" id="IPR011250">
    <property type="entry name" value="OMP/PagP_B-barrel"/>
</dbReference>
<evidence type="ECO:0000259" key="3">
    <source>
        <dbReference type="Pfam" id="PF13505"/>
    </source>
</evidence>
<keyword evidence="1 2" id="KW-0732">Signal</keyword>
<dbReference type="Pfam" id="PF13505">
    <property type="entry name" value="OMP_b-brl"/>
    <property type="match status" value="1"/>
</dbReference>
<name>A0ABY9TQS4_9GAMM</name>
<sequence>MKKSLLTLLLLTSTTAFASSEVFPTTEPKNNMYLGLQLTHGLHSGDSFEEIEPSMLIARFGYSFATNLAVEARLGTGFSDYNVNGVNNELDNLAGIYGVATIPLSKNFDVYALLGFTSAEIANTNNNHTASLSGASVGAGVNYKMTDRISFNAELINYVDEADSAFGGLSAGVTYKF</sequence>
<evidence type="ECO:0000313" key="4">
    <source>
        <dbReference type="EMBL" id="WNC71168.1"/>
    </source>
</evidence>
<dbReference type="InterPro" id="IPR027385">
    <property type="entry name" value="Beta-barrel_OMP"/>
</dbReference>
<dbReference type="Proteomes" id="UP001258994">
    <property type="component" value="Chromosome"/>
</dbReference>
<accession>A0ABY9TQS4</accession>
<dbReference type="Gene3D" id="2.40.160.20">
    <property type="match status" value="1"/>
</dbReference>
<evidence type="ECO:0000313" key="5">
    <source>
        <dbReference type="Proteomes" id="UP001258994"/>
    </source>
</evidence>
<keyword evidence="5" id="KW-1185">Reference proteome</keyword>
<reference evidence="5" key="1">
    <citation type="submission" date="2023-09" db="EMBL/GenBank/DDBJ databases">
        <authorList>
            <person name="Li S."/>
            <person name="Li X."/>
            <person name="Zhang C."/>
            <person name="Zhao Z."/>
        </authorList>
    </citation>
    <scope>NUCLEOTIDE SEQUENCE [LARGE SCALE GENOMIC DNA]</scope>
    <source>
        <strain evidence="5">SQ149</strain>
    </source>
</reference>